<dbReference type="Proteomes" id="UP000186922">
    <property type="component" value="Unassembled WGS sequence"/>
</dbReference>
<dbReference type="EMBL" id="BDGG01000006">
    <property type="protein sequence ID" value="GAV00168.1"/>
    <property type="molecule type" value="Genomic_DNA"/>
</dbReference>
<evidence type="ECO:0000313" key="2">
    <source>
        <dbReference type="Proteomes" id="UP000186922"/>
    </source>
</evidence>
<reference evidence="1 2" key="1">
    <citation type="journal article" date="2016" name="Nat. Commun.">
        <title>Extremotolerant tardigrade genome and improved radiotolerance of human cultured cells by tardigrade-unique protein.</title>
        <authorList>
            <person name="Hashimoto T."/>
            <person name="Horikawa D.D."/>
            <person name="Saito Y."/>
            <person name="Kuwahara H."/>
            <person name="Kozuka-Hata H."/>
            <person name="Shin-I T."/>
            <person name="Minakuchi Y."/>
            <person name="Ohishi K."/>
            <person name="Motoyama A."/>
            <person name="Aizu T."/>
            <person name="Enomoto A."/>
            <person name="Kondo K."/>
            <person name="Tanaka S."/>
            <person name="Hara Y."/>
            <person name="Koshikawa S."/>
            <person name="Sagara H."/>
            <person name="Miura T."/>
            <person name="Yokobori S."/>
            <person name="Miyagawa K."/>
            <person name="Suzuki Y."/>
            <person name="Kubo T."/>
            <person name="Oyama M."/>
            <person name="Kohara Y."/>
            <person name="Fujiyama A."/>
            <person name="Arakawa K."/>
            <person name="Katayama T."/>
            <person name="Toyoda A."/>
            <person name="Kunieda T."/>
        </authorList>
    </citation>
    <scope>NUCLEOTIDE SEQUENCE [LARGE SCALE GENOMIC DNA]</scope>
    <source>
        <strain evidence="1 2">YOKOZUNA-1</strain>
    </source>
</reference>
<sequence>MSQGKLVGHSWSARWSGWCWHQSQTVPAQGMTVTGNNEEVERMVGAKARGERK</sequence>
<name>A0A1D1VKA2_RAMVA</name>
<keyword evidence="2" id="KW-1185">Reference proteome</keyword>
<accession>A0A1D1VKA2</accession>
<proteinExistence type="predicted"/>
<organism evidence="1 2">
    <name type="scientific">Ramazzottius varieornatus</name>
    <name type="common">Water bear</name>
    <name type="synonym">Tardigrade</name>
    <dbReference type="NCBI Taxonomy" id="947166"/>
    <lineage>
        <taxon>Eukaryota</taxon>
        <taxon>Metazoa</taxon>
        <taxon>Ecdysozoa</taxon>
        <taxon>Tardigrada</taxon>
        <taxon>Eutardigrada</taxon>
        <taxon>Parachela</taxon>
        <taxon>Hypsibioidea</taxon>
        <taxon>Ramazzottiidae</taxon>
        <taxon>Ramazzottius</taxon>
    </lineage>
</organism>
<evidence type="ECO:0000313" key="1">
    <source>
        <dbReference type="EMBL" id="GAV00168.1"/>
    </source>
</evidence>
<gene>
    <name evidence="1" type="primary">RvY_11055-1</name>
    <name evidence="1" type="synonym">RvY_11055.1</name>
    <name evidence="1" type="ORF">RvY_11055</name>
</gene>
<dbReference type="AlphaFoldDB" id="A0A1D1VKA2"/>
<protein>
    <submittedName>
        <fullName evidence="1">Uncharacterized protein</fullName>
    </submittedName>
</protein>
<comment type="caution">
    <text evidence="1">The sequence shown here is derived from an EMBL/GenBank/DDBJ whole genome shotgun (WGS) entry which is preliminary data.</text>
</comment>